<sequence length="80" mass="9278">MGGDHEEEEEEEIVCLDESFFINRNYEVTTFTMDKMVIDEAFRHGLEINEVRGTRTIVRNLEGVIFEMSLNSNCKTVSKT</sequence>
<reference evidence="1" key="2">
    <citation type="submission" date="2023-06" db="EMBL/GenBank/DDBJ databases">
        <authorList>
            <person name="Ma L."/>
            <person name="Liu K.-W."/>
            <person name="Li Z."/>
            <person name="Hsiao Y.-Y."/>
            <person name="Qi Y."/>
            <person name="Fu T."/>
            <person name="Tang G."/>
            <person name="Zhang D."/>
            <person name="Sun W.-H."/>
            <person name="Liu D.-K."/>
            <person name="Li Y."/>
            <person name="Chen G.-Z."/>
            <person name="Liu X.-D."/>
            <person name="Liao X.-Y."/>
            <person name="Jiang Y.-T."/>
            <person name="Yu X."/>
            <person name="Hao Y."/>
            <person name="Huang J."/>
            <person name="Zhao X.-W."/>
            <person name="Ke S."/>
            <person name="Chen Y.-Y."/>
            <person name="Wu W.-L."/>
            <person name="Hsu J.-L."/>
            <person name="Lin Y.-F."/>
            <person name="Huang M.-D."/>
            <person name="Li C.-Y."/>
            <person name="Huang L."/>
            <person name="Wang Z.-W."/>
            <person name="Zhao X."/>
            <person name="Zhong W.-Y."/>
            <person name="Peng D.-H."/>
            <person name="Ahmad S."/>
            <person name="Lan S."/>
            <person name="Zhang J.-S."/>
            <person name="Tsai W.-C."/>
            <person name="Van De Peer Y."/>
            <person name="Liu Z.-J."/>
        </authorList>
    </citation>
    <scope>NUCLEOTIDE SEQUENCE</scope>
    <source>
        <strain evidence="1">CP</strain>
        <tissue evidence="1">Leaves</tissue>
    </source>
</reference>
<accession>A0AAV9CVW0</accession>
<evidence type="ECO:0000313" key="2">
    <source>
        <dbReference type="Proteomes" id="UP001180020"/>
    </source>
</evidence>
<evidence type="ECO:0000313" key="1">
    <source>
        <dbReference type="EMBL" id="KAK1292727.1"/>
    </source>
</evidence>
<proteinExistence type="predicted"/>
<name>A0AAV9CVW0_ACOCL</name>
<dbReference type="EMBL" id="JAUJYO010000017">
    <property type="protein sequence ID" value="KAK1292727.1"/>
    <property type="molecule type" value="Genomic_DNA"/>
</dbReference>
<protein>
    <submittedName>
        <fullName evidence="1">Uncharacterized protein</fullName>
    </submittedName>
</protein>
<organism evidence="1 2">
    <name type="scientific">Acorus calamus</name>
    <name type="common">Sweet flag</name>
    <dbReference type="NCBI Taxonomy" id="4465"/>
    <lineage>
        <taxon>Eukaryota</taxon>
        <taxon>Viridiplantae</taxon>
        <taxon>Streptophyta</taxon>
        <taxon>Embryophyta</taxon>
        <taxon>Tracheophyta</taxon>
        <taxon>Spermatophyta</taxon>
        <taxon>Magnoliopsida</taxon>
        <taxon>Liliopsida</taxon>
        <taxon>Acoraceae</taxon>
        <taxon>Acorus</taxon>
    </lineage>
</organism>
<gene>
    <name evidence="1" type="ORF">QJS10_CPB17g01680</name>
</gene>
<dbReference type="AlphaFoldDB" id="A0AAV9CVW0"/>
<dbReference type="Proteomes" id="UP001180020">
    <property type="component" value="Unassembled WGS sequence"/>
</dbReference>
<reference evidence="1" key="1">
    <citation type="journal article" date="2023" name="Nat. Commun.">
        <title>Diploid and tetraploid genomes of Acorus and the evolution of monocots.</title>
        <authorList>
            <person name="Ma L."/>
            <person name="Liu K.W."/>
            <person name="Li Z."/>
            <person name="Hsiao Y.Y."/>
            <person name="Qi Y."/>
            <person name="Fu T."/>
            <person name="Tang G.D."/>
            <person name="Zhang D."/>
            <person name="Sun W.H."/>
            <person name="Liu D.K."/>
            <person name="Li Y."/>
            <person name="Chen G.Z."/>
            <person name="Liu X.D."/>
            <person name="Liao X.Y."/>
            <person name="Jiang Y.T."/>
            <person name="Yu X."/>
            <person name="Hao Y."/>
            <person name="Huang J."/>
            <person name="Zhao X.W."/>
            <person name="Ke S."/>
            <person name="Chen Y.Y."/>
            <person name="Wu W.L."/>
            <person name="Hsu J.L."/>
            <person name="Lin Y.F."/>
            <person name="Huang M.D."/>
            <person name="Li C.Y."/>
            <person name="Huang L."/>
            <person name="Wang Z.W."/>
            <person name="Zhao X."/>
            <person name="Zhong W.Y."/>
            <person name="Peng D.H."/>
            <person name="Ahmad S."/>
            <person name="Lan S."/>
            <person name="Zhang J.S."/>
            <person name="Tsai W.C."/>
            <person name="Van de Peer Y."/>
            <person name="Liu Z.J."/>
        </authorList>
    </citation>
    <scope>NUCLEOTIDE SEQUENCE</scope>
    <source>
        <strain evidence="1">CP</strain>
    </source>
</reference>
<keyword evidence="2" id="KW-1185">Reference proteome</keyword>
<comment type="caution">
    <text evidence="1">The sequence shown here is derived from an EMBL/GenBank/DDBJ whole genome shotgun (WGS) entry which is preliminary data.</text>
</comment>